<reference evidence="8" key="1">
    <citation type="journal article" date="2021" name="ISME J.">
        <title>Mercury methylation by metabolically versatile and cosmopolitan marine bacteria.</title>
        <authorList>
            <person name="Lin H."/>
            <person name="Ascher D.B."/>
            <person name="Myung Y."/>
            <person name="Lamborg C.H."/>
            <person name="Hallam S.J."/>
            <person name="Gionfriddo C.M."/>
            <person name="Holt K.E."/>
            <person name="Moreau J.W."/>
        </authorList>
    </citation>
    <scope>NUCLEOTIDE SEQUENCE</scope>
    <source>
        <strain evidence="8">SI075_bin30</strain>
    </source>
</reference>
<dbReference type="InterPro" id="IPR051233">
    <property type="entry name" value="Desulfoferrodoxin_SOR"/>
</dbReference>
<keyword evidence="5" id="KW-0408">Iron</keyword>
<evidence type="ECO:0000256" key="4">
    <source>
        <dbReference type="ARBA" id="ARBA00022982"/>
    </source>
</evidence>
<keyword evidence="2" id="KW-0813">Transport</keyword>
<accession>A0A8T5GEW9</accession>
<dbReference type="EMBL" id="JABJNZ010000040">
    <property type="protein sequence ID" value="MBT4870521.1"/>
    <property type="molecule type" value="Genomic_DNA"/>
</dbReference>
<dbReference type="Gene3D" id="2.60.40.730">
    <property type="entry name" value="SOR catalytic domain"/>
    <property type="match status" value="1"/>
</dbReference>
<keyword evidence="4" id="KW-0249">Electron transport</keyword>
<comment type="caution">
    <text evidence="8">The sequence shown here is derived from an EMBL/GenBank/DDBJ whole genome shotgun (WGS) entry which is preliminary data.</text>
</comment>
<organism evidence="8 9">
    <name type="scientific">Candidatus Iainarchaeum sp</name>
    <dbReference type="NCBI Taxonomy" id="3101447"/>
    <lineage>
        <taxon>Archaea</taxon>
        <taxon>Candidatus Iainarchaeota</taxon>
        <taxon>Candidatus Iainarchaeia</taxon>
        <taxon>Candidatus Iainarchaeales</taxon>
        <taxon>Candidatus Iainarchaeaceae</taxon>
        <taxon>Candidatus Iainarchaeum</taxon>
    </lineage>
</organism>
<dbReference type="PANTHER" id="PTHR36541:SF1">
    <property type="entry name" value="SUPEROXIDE REDUCTASE-RELATED"/>
    <property type="match status" value="1"/>
</dbReference>
<dbReference type="GO" id="GO:0005506">
    <property type="term" value="F:iron ion binding"/>
    <property type="evidence" value="ECO:0007669"/>
    <property type="project" value="InterPro"/>
</dbReference>
<dbReference type="InterPro" id="IPR002742">
    <property type="entry name" value="Desulfoferrodoxin_Fe-bd_dom"/>
</dbReference>
<dbReference type="NCBIfam" id="TIGR00332">
    <property type="entry name" value="neela_ferrous"/>
    <property type="match status" value="1"/>
</dbReference>
<evidence type="ECO:0000256" key="5">
    <source>
        <dbReference type="ARBA" id="ARBA00023004"/>
    </source>
</evidence>
<dbReference type="InterPro" id="IPR038094">
    <property type="entry name" value="Desulfoferrodoxin_N_sf"/>
</dbReference>
<dbReference type="AlphaFoldDB" id="A0A8T5GEW9"/>
<keyword evidence="3" id="KW-0479">Metal-binding</keyword>
<dbReference type="Pfam" id="PF06397">
    <property type="entry name" value="Desulfoferrod_N"/>
    <property type="match status" value="1"/>
</dbReference>
<feature type="domain" description="Desulfoferrodoxin N-terminal" evidence="7">
    <location>
        <begin position="4"/>
        <end position="35"/>
    </location>
</feature>
<evidence type="ECO:0000259" key="6">
    <source>
        <dbReference type="Pfam" id="PF01880"/>
    </source>
</evidence>
<protein>
    <submittedName>
        <fullName evidence="8">Desulfoferrodoxin FeS4 iron-binding domain-containing protein</fullName>
    </submittedName>
</protein>
<dbReference type="SUPFAM" id="SSF49367">
    <property type="entry name" value="Superoxide reductase-like"/>
    <property type="match status" value="1"/>
</dbReference>
<proteinExistence type="inferred from homology"/>
<dbReference type="InterPro" id="IPR036073">
    <property type="entry name" value="Desulfoferrodoxin_Fe-bd_dom_sf"/>
</dbReference>
<gene>
    <name evidence="8" type="ORF">HON47_03030</name>
</gene>
<name>A0A8T5GEW9_9ARCH</name>
<comment type="similarity">
    <text evidence="1">Belongs to the desulfoferrodoxin family.</text>
</comment>
<evidence type="ECO:0000259" key="7">
    <source>
        <dbReference type="Pfam" id="PF06397"/>
    </source>
</evidence>
<dbReference type="GO" id="GO:0016491">
    <property type="term" value="F:oxidoreductase activity"/>
    <property type="evidence" value="ECO:0007669"/>
    <property type="project" value="InterPro"/>
</dbReference>
<feature type="domain" description="Desulfoferrodoxin ferrous iron-binding" evidence="6">
    <location>
        <begin position="42"/>
        <end position="137"/>
    </location>
</feature>
<dbReference type="InterPro" id="IPR004462">
    <property type="entry name" value="Desulfoferrodoxin_N"/>
</dbReference>
<dbReference type="NCBIfam" id="TIGR00319">
    <property type="entry name" value="desulf_FeS4"/>
    <property type="match status" value="1"/>
</dbReference>
<dbReference type="Gene3D" id="2.20.28.100">
    <property type="entry name" value="Desulphoferrodoxin, N-terminal domain"/>
    <property type="match status" value="1"/>
</dbReference>
<evidence type="ECO:0000313" key="8">
    <source>
        <dbReference type="EMBL" id="MBT4870521.1"/>
    </source>
</evidence>
<dbReference type="Pfam" id="PF01880">
    <property type="entry name" value="Desulfoferrodox"/>
    <property type="match status" value="1"/>
</dbReference>
<sequence length="138" mass="15210">MEIDNVYKCEVCGNIVELVHVGGGELVCCGQPMKLQEEKSGEEGTEKHKPVITKDEKGCVIVKVGSVDHPMEEDHYIEWVEVSTGEKTIRKYLSPKDKPELSLCDCVDGCKCGDDCSCGSNIVSARAYCNKHGLWKSD</sequence>
<dbReference type="CDD" id="cd00974">
    <property type="entry name" value="DSRD"/>
    <property type="match status" value="1"/>
</dbReference>
<dbReference type="SUPFAM" id="SSF57802">
    <property type="entry name" value="Rubredoxin-like"/>
    <property type="match status" value="1"/>
</dbReference>
<evidence type="ECO:0000256" key="2">
    <source>
        <dbReference type="ARBA" id="ARBA00022448"/>
    </source>
</evidence>
<evidence type="ECO:0000313" key="9">
    <source>
        <dbReference type="Proteomes" id="UP000722459"/>
    </source>
</evidence>
<dbReference type="Proteomes" id="UP000722459">
    <property type="component" value="Unassembled WGS sequence"/>
</dbReference>
<evidence type="ECO:0000256" key="1">
    <source>
        <dbReference type="ARBA" id="ARBA00005941"/>
    </source>
</evidence>
<dbReference type="PANTHER" id="PTHR36541">
    <property type="entry name" value="SUPEROXIDE REDUCTASE-RELATED"/>
    <property type="match status" value="1"/>
</dbReference>
<evidence type="ECO:0000256" key="3">
    <source>
        <dbReference type="ARBA" id="ARBA00022723"/>
    </source>
</evidence>